<comment type="caution">
    <text evidence="1">The sequence shown here is derived from an EMBL/GenBank/DDBJ whole genome shotgun (WGS) entry which is preliminary data.</text>
</comment>
<dbReference type="EMBL" id="JACNJD010000301">
    <property type="protein sequence ID" value="MBC8178680.1"/>
    <property type="molecule type" value="Genomic_DNA"/>
</dbReference>
<dbReference type="InterPro" id="IPR014985">
    <property type="entry name" value="WbqC"/>
</dbReference>
<sequence>MIVAVHQPQYLPWLGYFDKIRRADFFVLLDNVQFKKNEWQNRNKIKTAQGWQWLTVPVRYKFPQLINEVIINNTVKWQHKQRQAILSNYKKAPCYHYLDDFFDEIFSHAWQSISQLNIRVVTRLAKILGIDTPLFVASEIGEFPNDPDERLIAITDHFKAGSYLAGSGGRQYMDLVKFRAAGIDVIFQDYRHPVYDQRFGEFVPYMSVIDLILNHGENSLPILRRSQ</sequence>
<reference evidence="1 2" key="1">
    <citation type="submission" date="2020-08" db="EMBL/GenBank/DDBJ databases">
        <title>Bridging the membrane lipid divide: bacteria of the FCB group superphylum have the potential to synthesize archaeal ether lipids.</title>
        <authorList>
            <person name="Villanueva L."/>
            <person name="Von Meijenfeldt F.A.B."/>
            <person name="Westbye A.B."/>
            <person name="Yadav S."/>
            <person name="Hopmans E.C."/>
            <person name="Dutilh B.E."/>
            <person name="Sinninghe Damste J.S."/>
        </authorList>
    </citation>
    <scope>NUCLEOTIDE SEQUENCE [LARGE SCALE GENOMIC DNA]</scope>
    <source>
        <strain evidence="1">NIOZ-UU27</strain>
    </source>
</reference>
<dbReference type="Proteomes" id="UP000650524">
    <property type="component" value="Unassembled WGS sequence"/>
</dbReference>
<accession>A0A8J6N2I6</accession>
<proteinExistence type="predicted"/>
<evidence type="ECO:0000313" key="2">
    <source>
        <dbReference type="Proteomes" id="UP000650524"/>
    </source>
</evidence>
<evidence type="ECO:0000313" key="1">
    <source>
        <dbReference type="EMBL" id="MBC8178680.1"/>
    </source>
</evidence>
<gene>
    <name evidence="1" type="ORF">H8E19_14850</name>
</gene>
<organism evidence="1 2">
    <name type="scientific">Candidatus Desulfacyla euxinica</name>
    <dbReference type="NCBI Taxonomy" id="2841693"/>
    <lineage>
        <taxon>Bacteria</taxon>
        <taxon>Deltaproteobacteria</taxon>
        <taxon>Candidatus Desulfacyla</taxon>
    </lineage>
</organism>
<protein>
    <submittedName>
        <fullName evidence="1">WbqC family protein</fullName>
    </submittedName>
</protein>
<dbReference type="Pfam" id="PF08889">
    <property type="entry name" value="WbqC"/>
    <property type="match status" value="1"/>
</dbReference>
<dbReference type="AlphaFoldDB" id="A0A8J6N2I6"/>
<name>A0A8J6N2I6_9DELT</name>